<comment type="caution">
    <text evidence="1">The sequence shown here is derived from an EMBL/GenBank/DDBJ whole genome shotgun (WGS) entry which is preliminary data.</text>
</comment>
<proteinExistence type="predicted"/>
<dbReference type="Proteomes" id="UP001058974">
    <property type="component" value="Chromosome 2"/>
</dbReference>
<organism evidence="1 2">
    <name type="scientific">Pisum sativum</name>
    <name type="common">Garden pea</name>
    <name type="synonym">Lathyrus oleraceus</name>
    <dbReference type="NCBI Taxonomy" id="3888"/>
    <lineage>
        <taxon>Eukaryota</taxon>
        <taxon>Viridiplantae</taxon>
        <taxon>Streptophyta</taxon>
        <taxon>Embryophyta</taxon>
        <taxon>Tracheophyta</taxon>
        <taxon>Spermatophyta</taxon>
        <taxon>Magnoliopsida</taxon>
        <taxon>eudicotyledons</taxon>
        <taxon>Gunneridae</taxon>
        <taxon>Pentapetalae</taxon>
        <taxon>rosids</taxon>
        <taxon>fabids</taxon>
        <taxon>Fabales</taxon>
        <taxon>Fabaceae</taxon>
        <taxon>Papilionoideae</taxon>
        <taxon>50 kb inversion clade</taxon>
        <taxon>NPAAA clade</taxon>
        <taxon>Hologalegina</taxon>
        <taxon>IRL clade</taxon>
        <taxon>Fabeae</taxon>
        <taxon>Lathyrus</taxon>
    </lineage>
</organism>
<dbReference type="Gramene" id="Psat02G0301500-T1">
    <property type="protein sequence ID" value="KAI5436737.1"/>
    <property type="gene ID" value="KIW84_023015"/>
</dbReference>
<gene>
    <name evidence="1" type="ORF">KIW84_023015</name>
</gene>
<dbReference type="EMBL" id="JAMSHJ010000002">
    <property type="protein sequence ID" value="KAI5436737.1"/>
    <property type="molecule type" value="Genomic_DNA"/>
</dbReference>
<protein>
    <submittedName>
        <fullName evidence="1">Uncharacterized protein</fullName>
    </submittedName>
</protein>
<dbReference type="AlphaFoldDB" id="A0A9D4YD38"/>
<keyword evidence="2" id="KW-1185">Reference proteome</keyword>
<sequence>MPIQIFFAYNLPPEYMLHIYAAPSIAKEFPEDYVHRVKQNHEFGGYESRGYELENLHYTKPSMEIFRCVAEKNLQPLWMYNGDDMSKASSCTEFVHHEILDISHLADISPVANLISGNADNLVGGLEGVNLDNPISREVDSGPLSFAVIVEDIEFVEMCQKI</sequence>
<reference evidence="1 2" key="1">
    <citation type="journal article" date="2022" name="Nat. Genet.">
        <title>Improved pea reference genome and pan-genome highlight genomic features and evolutionary characteristics.</title>
        <authorList>
            <person name="Yang T."/>
            <person name="Liu R."/>
            <person name="Luo Y."/>
            <person name="Hu S."/>
            <person name="Wang D."/>
            <person name="Wang C."/>
            <person name="Pandey M.K."/>
            <person name="Ge S."/>
            <person name="Xu Q."/>
            <person name="Li N."/>
            <person name="Li G."/>
            <person name="Huang Y."/>
            <person name="Saxena R.K."/>
            <person name="Ji Y."/>
            <person name="Li M."/>
            <person name="Yan X."/>
            <person name="He Y."/>
            <person name="Liu Y."/>
            <person name="Wang X."/>
            <person name="Xiang C."/>
            <person name="Varshney R.K."/>
            <person name="Ding H."/>
            <person name="Gao S."/>
            <person name="Zong X."/>
        </authorList>
    </citation>
    <scope>NUCLEOTIDE SEQUENCE [LARGE SCALE GENOMIC DNA]</scope>
    <source>
        <strain evidence="1 2">cv. Zhongwan 6</strain>
    </source>
</reference>
<evidence type="ECO:0000313" key="2">
    <source>
        <dbReference type="Proteomes" id="UP001058974"/>
    </source>
</evidence>
<accession>A0A9D4YD38</accession>
<name>A0A9D4YD38_PEA</name>
<evidence type="ECO:0000313" key="1">
    <source>
        <dbReference type="EMBL" id="KAI5436737.1"/>
    </source>
</evidence>